<organism evidence="1">
    <name type="scientific">Magallana gigas</name>
    <name type="common">Pacific oyster</name>
    <name type="synonym">Crassostrea gigas</name>
    <dbReference type="NCBI Taxonomy" id="29159"/>
    <lineage>
        <taxon>Eukaryota</taxon>
        <taxon>Metazoa</taxon>
        <taxon>Spiralia</taxon>
        <taxon>Lophotrochozoa</taxon>
        <taxon>Mollusca</taxon>
        <taxon>Bivalvia</taxon>
        <taxon>Autobranchia</taxon>
        <taxon>Pteriomorphia</taxon>
        <taxon>Ostreida</taxon>
        <taxon>Ostreoidea</taxon>
        <taxon>Ostreidae</taxon>
        <taxon>Magallana</taxon>
    </lineage>
</organism>
<sequence length="357" mass="40043">MPIMSGCYIYWPNSSIREQTLTSHSTVIGPVADCYIQCKSHFGVNETHCYCLSNLEQGRLINKTCRVIAPANFRNDVVGTKTLESVFHVYQIAIYEIQNSAFDIADVSARGSFREEAPGVPGENPRITYFHSRGSHLGRNGKSKYLKVDWPTTDIRSVYRWSDDDRQLVDGLFDQRLFHLKKSTGIVIHMGAVRLVGCSTLLLFILYPQNHHTYTYNNHADTLDECLLNSTTYISTHPCDAIVDALYTAADHLVESGISPILEKHESALLMILGFAGFSIVLAIIHNSIRKYIYKDAHSLDTVFDAGGKVTLSLTAVTVTSQLLWPADFLQITTIMKYLNVHFYSPVGKVTVVIQKE</sequence>
<dbReference type="AlphaFoldDB" id="K1R174"/>
<dbReference type="InParanoid" id="K1R174"/>
<dbReference type="EMBL" id="JH817156">
    <property type="protein sequence ID" value="EKC37219.1"/>
    <property type="molecule type" value="Genomic_DNA"/>
</dbReference>
<protein>
    <submittedName>
        <fullName evidence="1">Uncharacterized protein</fullName>
    </submittedName>
</protein>
<name>K1R174_MAGGI</name>
<evidence type="ECO:0000313" key="1">
    <source>
        <dbReference type="EMBL" id="EKC37219.1"/>
    </source>
</evidence>
<gene>
    <name evidence="1" type="ORF">CGI_10022803</name>
</gene>
<dbReference type="HOGENOM" id="CLU_776718_0_0_1"/>
<proteinExistence type="predicted"/>
<reference evidence="1" key="1">
    <citation type="journal article" date="2012" name="Nature">
        <title>The oyster genome reveals stress adaptation and complexity of shell formation.</title>
        <authorList>
            <person name="Zhang G."/>
            <person name="Fang X."/>
            <person name="Guo X."/>
            <person name="Li L."/>
            <person name="Luo R."/>
            <person name="Xu F."/>
            <person name="Yang P."/>
            <person name="Zhang L."/>
            <person name="Wang X."/>
            <person name="Qi H."/>
            <person name="Xiong Z."/>
            <person name="Que H."/>
            <person name="Xie Y."/>
            <person name="Holland P.W."/>
            <person name="Paps J."/>
            <person name="Zhu Y."/>
            <person name="Wu F."/>
            <person name="Chen Y."/>
            <person name="Wang J."/>
            <person name="Peng C."/>
            <person name="Meng J."/>
            <person name="Yang L."/>
            <person name="Liu J."/>
            <person name="Wen B."/>
            <person name="Zhang N."/>
            <person name="Huang Z."/>
            <person name="Zhu Q."/>
            <person name="Feng Y."/>
            <person name="Mount A."/>
            <person name="Hedgecock D."/>
            <person name="Xu Z."/>
            <person name="Liu Y."/>
            <person name="Domazet-Loso T."/>
            <person name="Du Y."/>
            <person name="Sun X."/>
            <person name="Zhang S."/>
            <person name="Liu B."/>
            <person name="Cheng P."/>
            <person name="Jiang X."/>
            <person name="Li J."/>
            <person name="Fan D."/>
            <person name="Wang W."/>
            <person name="Fu W."/>
            <person name="Wang T."/>
            <person name="Wang B."/>
            <person name="Zhang J."/>
            <person name="Peng Z."/>
            <person name="Li Y."/>
            <person name="Li N."/>
            <person name="Wang J."/>
            <person name="Chen M."/>
            <person name="He Y."/>
            <person name="Tan F."/>
            <person name="Song X."/>
            <person name="Zheng Q."/>
            <person name="Huang R."/>
            <person name="Yang H."/>
            <person name="Du X."/>
            <person name="Chen L."/>
            <person name="Yang M."/>
            <person name="Gaffney P.M."/>
            <person name="Wang S."/>
            <person name="Luo L."/>
            <person name="She Z."/>
            <person name="Ming Y."/>
            <person name="Huang W."/>
            <person name="Zhang S."/>
            <person name="Huang B."/>
            <person name="Zhang Y."/>
            <person name="Qu T."/>
            <person name="Ni P."/>
            <person name="Miao G."/>
            <person name="Wang J."/>
            <person name="Wang Q."/>
            <person name="Steinberg C.E."/>
            <person name="Wang H."/>
            <person name="Li N."/>
            <person name="Qian L."/>
            <person name="Zhang G."/>
            <person name="Li Y."/>
            <person name="Yang H."/>
            <person name="Liu X."/>
            <person name="Wang J."/>
            <person name="Yin Y."/>
            <person name="Wang J."/>
        </authorList>
    </citation>
    <scope>NUCLEOTIDE SEQUENCE [LARGE SCALE GENOMIC DNA]</scope>
    <source>
        <strain evidence="1">05x7-T-G4-1.051#20</strain>
    </source>
</reference>
<accession>K1R174</accession>